<protein>
    <submittedName>
        <fullName evidence="2">Uncharacterized protein</fullName>
    </submittedName>
</protein>
<accession>A0A0A9H394</accession>
<dbReference type="AlphaFoldDB" id="A0A0A9H394"/>
<feature type="compositionally biased region" description="Polar residues" evidence="1">
    <location>
        <begin position="7"/>
        <end position="16"/>
    </location>
</feature>
<proteinExistence type="predicted"/>
<reference evidence="2" key="1">
    <citation type="submission" date="2014-09" db="EMBL/GenBank/DDBJ databases">
        <authorList>
            <person name="Magalhaes I.L.F."/>
            <person name="Oliveira U."/>
            <person name="Santos F.R."/>
            <person name="Vidigal T.H.D.A."/>
            <person name="Brescovit A.D."/>
            <person name="Santos A.J."/>
        </authorList>
    </citation>
    <scope>NUCLEOTIDE SEQUENCE</scope>
    <source>
        <tissue evidence="2">Shoot tissue taken approximately 20 cm above the soil surface</tissue>
    </source>
</reference>
<reference evidence="2" key="2">
    <citation type="journal article" date="2015" name="Data Brief">
        <title>Shoot transcriptome of the giant reed, Arundo donax.</title>
        <authorList>
            <person name="Barrero R.A."/>
            <person name="Guerrero F.D."/>
            <person name="Moolhuijzen P."/>
            <person name="Goolsby J.A."/>
            <person name="Tidwell J."/>
            <person name="Bellgard S.E."/>
            <person name="Bellgard M.I."/>
        </authorList>
    </citation>
    <scope>NUCLEOTIDE SEQUENCE</scope>
    <source>
        <tissue evidence="2">Shoot tissue taken approximately 20 cm above the soil surface</tissue>
    </source>
</reference>
<evidence type="ECO:0000256" key="1">
    <source>
        <dbReference type="SAM" id="MobiDB-lite"/>
    </source>
</evidence>
<organism evidence="2">
    <name type="scientific">Arundo donax</name>
    <name type="common">Giant reed</name>
    <name type="synonym">Donax arundinaceus</name>
    <dbReference type="NCBI Taxonomy" id="35708"/>
    <lineage>
        <taxon>Eukaryota</taxon>
        <taxon>Viridiplantae</taxon>
        <taxon>Streptophyta</taxon>
        <taxon>Embryophyta</taxon>
        <taxon>Tracheophyta</taxon>
        <taxon>Spermatophyta</taxon>
        <taxon>Magnoliopsida</taxon>
        <taxon>Liliopsida</taxon>
        <taxon>Poales</taxon>
        <taxon>Poaceae</taxon>
        <taxon>PACMAD clade</taxon>
        <taxon>Arundinoideae</taxon>
        <taxon>Arundineae</taxon>
        <taxon>Arundo</taxon>
    </lineage>
</organism>
<feature type="region of interest" description="Disordered" evidence="1">
    <location>
        <begin position="1"/>
        <end position="27"/>
    </location>
</feature>
<sequence length="27" mass="3297">MEKESFNRQIETWTDTQQKEEIPSPDE</sequence>
<feature type="compositionally biased region" description="Basic and acidic residues" evidence="1">
    <location>
        <begin position="17"/>
        <end position="27"/>
    </location>
</feature>
<name>A0A0A9H394_ARUDO</name>
<evidence type="ECO:0000313" key="2">
    <source>
        <dbReference type="EMBL" id="JAE31227.1"/>
    </source>
</evidence>
<dbReference type="EMBL" id="GBRH01166669">
    <property type="protein sequence ID" value="JAE31227.1"/>
    <property type="molecule type" value="Transcribed_RNA"/>
</dbReference>